<dbReference type="Proteomes" id="UP000019423">
    <property type="component" value="Chromosome"/>
</dbReference>
<accession>W8F784</accession>
<dbReference type="HOGENOM" id="CLU_3080687_0_0_10"/>
<keyword evidence="2" id="KW-1185">Reference proteome</keyword>
<reference evidence="1 2" key="1">
    <citation type="submission" date="2014-01" db="EMBL/GenBank/DDBJ databases">
        <title>Complete genome sequence of ionizing-radiation resistance bacterium Hymenobacter swuensis DY53.</title>
        <authorList>
            <person name="Jung J.-H."/>
            <person name="Jeong S.-W."/>
            <person name="Joe M.-H."/>
            <person name="Cho y.-j."/>
            <person name="Kim M.-K."/>
            <person name="Lim S.-Y."/>
        </authorList>
    </citation>
    <scope>NUCLEOTIDE SEQUENCE [LARGE SCALE GENOMIC DNA]</scope>
    <source>
        <strain evidence="1 2">DY53</strain>
    </source>
</reference>
<proteinExistence type="predicted"/>
<protein>
    <submittedName>
        <fullName evidence="1">Uncharacterized protein</fullName>
    </submittedName>
</protein>
<evidence type="ECO:0000313" key="2">
    <source>
        <dbReference type="Proteomes" id="UP000019423"/>
    </source>
</evidence>
<dbReference type="KEGG" id="hsw:Hsw_1990"/>
<dbReference type="EMBL" id="CP007145">
    <property type="protein sequence ID" value="AHJ97585.1"/>
    <property type="molecule type" value="Genomic_DNA"/>
</dbReference>
<organism evidence="1 2">
    <name type="scientific">Hymenobacter swuensis DY53</name>
    <dbReference type="NCBI Taxonomy" id="1227739"/>
    <lineage>
        <taxon>Bacteria</taxon>
        <taxon>Pseudomonadati</taxon>
        <taxon>Bacteroidota</taxon>
        <taxon>Cytophagia</taxon>
        <taxon>Cytophagales</taxon>
        <taxon>Hymenobacteraceae</taxon>
        <taxon>Hymenobacter</taxon>
    </lineage>
</organism>
<gene>
    <name evidence="1" type="ORF">Hsw_1990</name>
</gene>
<evidence type="ECO:0000313" key="1">
    <source>
        <dbReference type="EMBL" id="AHJ97585.1"/>
    </source>
</evidence>
<dbReference type="STRING" id="1227739.Hsw_1990"/>
<sequence length="52" mass="5708">MNMLAEGYTNNVPIAKGTAGIRDKWDLNVLRATEINRLLPQSGLPTTQVTHS</sequence>
<name>W8F784_9BACT</name>
<dbReference type="AlphaFoldDB" id="W8F784"/>